<dbReference type="AlphaFoldDB" id="A0A1H6FDC5"/>
<proteinExistence type="predicted"/>
<gene>
    <name evidence="1" type="ORF">MBHS_03966</name>
</gene>
<evidence type="ECO:0008006" key="3">
    <source>
        <dbReference type="Google" id="ProtNLM"/>
    </source>
</evidence>
<protein>
    <recommendedName>
        <fullName evidence="3">Outer membrane protein beta-barrel domain-containing protein</fullName>
    </recommendedName>
</protein>
<sequence>MYALLVLIILFFFSFFHNLEAAEIQLQPKLSLSYRDLSYSAAPVKITGDVLSAGASLTLIRERFYLDFAGENSIDNLQRNTQIAFDRQDISVTLGYGIYDNVSLFTGFKQGKTKIYSQSGVPDNIINLQEYGPYIGAGAGWRASENNIFSFTVAYADMQSKYQDATINSARGDVSGTSLAIAWRWNMNKHLFSQLSMVRHDYFYENFDQINFDIHEKILSIRASLAYQF</sequence>
<keyword evidence="2" id="KW-1185">Reference proteome</keyword>
<evidence type="ECO:0000313" key="2">
    <source>
        <dbReference type="Proteomes" id="UP000236724"/>
    </source>
</evidence>
<reference evidence="1 2" key="1">
    <citation type="submission" date="2016-10" db="EMBL/GenBank/DDBJ databases">
        <authorList>
            <person name="de Groot N.N."/>
        </authorList>
    </citation>
    <scope>NUCLEOTIDE SEQUENCE [LARGE SCALE GENOMIC DNA]</scope>
    <source>
        <strain evidence="1">MBHS1</strain>
    </source>
</reference>
<name>A0A1H6FDC5_9GAMM</name>
<accession>A0A1H6FDC5</accession>
<dbReference type="Proteomes" id="UP000236724">
    <property type="component" value="Unassembled WGS sequence"/>
</dbReference>
<organism evidence="1 2">
    <name type="scientific">Candidatus Venteria ishoeyi</name>
    <dbReference type="NCBI Taxonomy" id="1899563"/>
    <lineage>
        <taxon>Bacteria</taxon>
        <taxon>Pseudomonadati</taxon>
        <taxon>Pseudomonadota</taxon>
        <taxon>Gammaproteobacteria</taxon>
        <taxon>Thiotrichales</taxon>
        <taxon>Thiotrichaceae</taxon>
        <taxon>Venteria</taxon>
    </lineage>
</organism>
<dbReference type="EMBL" id="FMSV02000543">
    <property type="protein sequence ID" value="SEH08078.1"/>
    <property type="molecule type" value="Genomic_DNA"/>
</dbReference>
<evidence type="ECO:0000313" key="1">
    <source>
        <dbReference type="EMBL" id="SEH08078.1"/>
    </source>
</evidence>